<accession>A0A2U1T4P1</accession>
<dbReference type="InterPro" id="IPR020845">
    <property type="entry name" value="AMP-binding_CS"/>
</dbReference>
<dbReference type="InterPro" id="IPR025110">
    <property type="entry name" value="AMP-bd_C"/>
</dbReference>
<dbReference type="OrthoDB" id="56621at2"/>
<dbReference type="InterPro" id="IPR045851">
    <property type="entry name" value="AMP-bd_C_sf"/>
</dbReference>
<protein>
    <submittedName>
        <fullName evidence="3">Acyl-CoA synthetase</fullName>
    </submittedName>
</protein>
<sequence length="546" mass="60349">MTTLNPLQSAAFEARSLTSFVPSLFRTGIIDTKARLRDTAALLPNLARYRFTLAREVETGASSVPDRLALIDDDGTLTYRQFQQQAQTLAKYLLSLGLDKLRIGIMARNGRGMLLPMAAKGYAGATMYLLNVGSSADQLLGSIEENDINVLFIDDEFAERIPDRPGTLPIIAHTSEAHPDELTIEKIVRHPEAVQEIRLPVFPDHGDIVLMSSGTTGIPKGVVRPEPKLPVVLQGIVRAIPIHADQRVQMTASMFHTWGWAMTNVVFAARNTVVTQRVFDPEKCFQQIEKYRCDGLFSSPIFFKQMLQLENQKDYDTSSLKYLASSGHALTPALVEEVHKRFGKILCNIYGSTELTLAAGATAEEIAADPTIAGEVSAGTRLKILDDDGNEVPNGEVGRIFLRNSTSLTGYTNPNIPIVRVGDLIQMGDSGYLDEEGRLHVLGRVDDMIIVGGENVYPRSVEEVLEPMPGIRDLTAQGVDDDHSFARIAVWIVREDSDDGRALTENSVRDWVRDRLVEHSIPRDVHFVDELPRNAVGKVVPRFLPN</sequence>
<dbReference type="CDD" id="cd04433">
    <property type="entry name" value="AFD_class_I"/>
    <property type="match status" value="1"/>
</dbReference>
<reference evidence="4" key="1">
    <citation type="submission" date="2018-04" db="EMBL/GenBank/DDBJ databases">
        <authorList>
            <person name="Liu S."/>
            <person name="Wang Z."/>
            <person name="Li J."/>
        </authorList>
    </citation>
    <scope>NUCLEOTIDE SEQUENCE [LARGE SCALE GENOMIC DNA]</scope>
    <source>
        <strain evidence="4">2189</strain>
    </source>
</reference>
<dbReference type="InterPro" id="IPR000873">
    <property type="entry name" value="AMP-dep_synth/lig_dom"/>
</dbReference>
<gene>
    <name evidence="3" type="ORF">DF222_09825</name>
</gene>
<dbReference type="PANTHER" id="PTHR43767">
    <property type="entry name" value="LONG-CHAIN-FATTY-ACID--COA LIGASE"/>
    <property type="match status" value="1"/>
</dbReference>
<organism evidence="3 4">
    <name type="scientific">Corynebacterium yudongzhengii</name>
    <dbReference type="NCBI Taxonomy" id="2080740"/>
    <lineage>
        <taxon>Bacteria</taxon>
        <taxon>Bacillati</taxon>
        <taxon>Actinomycetota</taxon>
        <taxon>Actinomycetes</taxon>
        <taxon>Mycobacteriales</taxon>
        <taxon>Corynebacteriaceae</taxon>
        <taxon>Corynebacterium</taxon>
    </lineage>
</organism>
<evidence type="ECO:0000259" key="2">
    <source>
        <dbReference type="Pfam" id="PF13193"/>
    </source>
</evidence>
<dbReference type="Gene3D" id="3.40.50.12780">
    <property type="entry name" value="N-terminal domain of ligase-like"/>
    <property type="match status" value="1"/>
</dbReference>
<dbReference type="AlphaFoldDB" id="A0A2U1T4P1"/>
<evidence type="ECO:0000259" key="1">
    <source>
        <dbReference type="Pfam" id="PF00501"/>
    </source>
</evidence>
<dbReference type="EMBL" id="QEEZ01000022">
    <property type="protein sequence ID" value="PWC00970.1"/>
    <property type="molecule type" value="Genomic_DNA"/>
</dbReference>
<dbReference type="RefSeq" id="WP_108430736.1">
    <property type="nucleotide sequence ID" value="NZ_CP026947.1"/>
</dbReference>
<dbReference type="SUPFAM" id="SSF56801">
    <property type="entry name" value="Acetyl-CoA synthetase-like"/>
    <property type="match status" value="1"/>
</dbReference>
<dbReference type="InterPro" id="IPR050237">
    <property type="entry name" value="ATP-dep_AMP-bd_enzyme"/>
</dbReference>
<proteinExistence type="predicted"/>
<dbReference type="PANTHER" id="PTHR43767:SF1">
    <property type="entry name" value="NONRIBOSOMAL PEPTIDE SYNTHASE PES1 (EUROFUNG)-RELATED"/>
    <property type="match status" value="1"/>
</dbReference>
<dbReference type="PROSITE" id="PS00455">
    <property type="entry name" value="AMP_BINDING"/>
    <property type="match status" value="1"/>
</dbReference>
<comment type="caution">
    <text evidence="3">The sequence shown here is derived from an EMBL/GenBank/DDBJ whole genome shotgun (WGS) entry which is preliminary data.</text>
</comment>
<dbReference type="GO" id="GO:0016878">
    <property type="term" value="F:acid-thiol ligase activity"/>
    <property type="evidence" value="ECO:0007669"/>
    <property type="project" value="UniProtKB-ARBA"/>
</dbReference>
<feature type="domain" description="AMP-dependent synthetase/ligase" evidence="1">
    <location>
        <begin position="59"/>
        <end position="411"/>
    </location>
</feature>
<dbReference type="Pfam" id="PF00501">
    <property type="entry name" value="AMP-binding"/>
    <property type="match status" value="1"/>
</dbReference>
<feature type="domain" description="AMP-binding enzyme C-terminal" evidence="2">
    <location>
        <begin position="461"/>
        <end position="538"/>
    </location>
</feature>
<name>A0A2U1T4P1_9CORY</name>
<dbReference type="Pfam" id="PF13193">
    <property type="entry name" value="AMP-binding_C"/>
    <property type="match status" value="1"/>
</dbReference>
<dbReference type="Gene3D" id="3.30.300.30">
    <property type="match status" value="1"/>
</dbReference>
<evidence type="ECO:0000313" key="4">
    <source>
        <dbReference type="Proteomes" id="UP000244989"/>
    </source>
</evidence>
<dbReference type="KEGG" id="cyz:C3B44_01130"/>
<keyword evidence="4" id="KW-1185">Reference proteome</keyword>
<dbReference type="Proteomes" id="UP000244989">
    <property type="component" value="Unassembled WGS sequence"/>
</dbReference>
<dbReference type="InterPro" id="IPR042099">
    <property type="entry name" value="ANL_N_sf"/>
</dbReference>
<evidence type="ECO:0000313" key="3">
    <source>
        <dbReference type="EMBL" id="PWC00970.1"/>
    </source>
</evidence>